<protein>
    <submittedName>
        <fullName evidence="1">1847_t:CDS:1</fullName>
    </submittedName>
</protein>
<comment type="caution">
    <text evidence="1">The sequence shown here is derived from an EMBL/GenBank/DDBJ whole genome shotgun (WGS) entry which is preliminary data.</text>
</comment>
<reference evidence="1" key="1">
    <citation type="submission" date="2021-06" db="EMBL/GenBank/DDBJ databases">
        <authorList>
            <person name="Kallberg Y."/>
            <person name="Tangrot J."/>
            <person name="Rosling A."/>
        </authorList>
    </citation>
    <scope>NUCLEOTIDE SEQUENCE</scope>
    <source>
        <strain evidence="1">AU212A</strain>
    </source>
</reference>
<name>A0ACA9NN30_9GLOM</name>
<accession>A0ACA9NN30</accession>
<sequence>LLILKDKLEIIRIMQQIYFLAKHHYATHGLRDLKKLNTQQFNETKDKALFRPFVSLKKVQSIVDPLNTIYSEYSSYDNNVSSIQIDESNTIKQEKILVIVSKHLSDNYLD</sequence>
<keyword evidence="2" id="KW-1185">Reference proteome</keyword>
<proteinExistence type="predicted"/>
<evidence type="ECO:0000313" key="2">
    <source>
        <dbReference type="Proteomes" id="UP000789860"/>
    </source>
</evidence>
<feature type="non-terminal residue" evidence="1">
    <location>
        <position position="110"/>
    </location>
</feature>
<dbReference type="Proteomes" id="UP000789860">
    <property type="component" value="Unassembled WGS sequence"/>
</dbReference>
<dbReference type="EMBL" id="CAJVPM010026015">
    <property type="protein sequence ID" value="CAG8660369.1"/>
    <property type="molecule type" value="Genomic_DNA"/>
</dbReference>
<feature type="non-terminal residue" evidence="1">
    <location>
        <position position="1"/>
    </location>
</feature>
<gene>
    <name evidence="1" type="ORF">SCALOS_LOCUS9007</name>
</gene>
<evidence type="ECO:0000313" key="1">
    <source>
        <dbReference type="EMBL" id="CAG8660369.1"/>
    </source>
</evidence>
<organism evidence="1 2">
    <name type="scientific">Scutellospora calospora</name>
    <dbReference type="NCBI Taxonomy" id="85575"/>
    <lineage>
        <taxon>Eukaryota</taxon>
        <taxon>Fungi</taxon>
        <taxon>Fungi incertae sedis</taxon>
        <taxon>Mucoromycota</taxon>
        <taxon>Glomeromycotina</taxon>
        <taxon>Glomeromycetes</taxon>
        <taxon>Diversisporales</taxon>
        <taxon>Gigasporaceae</taxon>
        <taxon>Scutellospora</taxon>
    </lineage>
</organism>